<evidence type="ECO:0000256" key="3">
    <source>
        <dbReference type="ARBA" id="ARBA00022801"/>
    </source>
</evidence>
<evidence type="ECO:0000256" key="2">
    <source>
        <dbReference type="ARBA" id="ARBA00022723"/>
    </source>
</evidence>
<sequence length="240" mass="25686">MTLLFWAESTREELREALPDSLVVLPVGATEQHGPHLATGTDAAIVKAICRFAVVRAADSARLVLAPPLRFGVSGHHLPFGGTLSLSPETAIAVLTDLARSIVECGGRRLVIVNGHGGNRGVAQAAAAKAASAYDLTVAVIHYWDLLARVPDTPIPGHAGEFETAMLLALRPEFVRRRQPRTLPAESGVDGVEVHEAAAWRRIDGYTDDPARATRERGMAWLDECLGALADRLSTLANRP</sequence>
<dbReference type="InterPro" id="IPR024087">
    <property type="entry name" value="Creatininase-like_sf"/>
</dbReference>
<comment type="similarity">
    <text evidence="5">Belongs to the creatininase superfamily.</text>
</comment>
<evidence type="ECO:0000313" key="6">
    <source>
        <dbReference type="EMBL" id="MFD2463881.1"/>
    </source>
</evidence>
<comment type="caution">
    <text evidence="6">The sequence shown here is derived from an EMBL/GenBank/DDBJ whole genome shotgun (WGS) entry which is preliminary data.</text>
</comment>
<evidence type="ECO:0000256" key="1">
    <source>
        <dbReference type="ARBA" id="ARBA00001947"/>
    </source>
</evidence>
<accession>A0ABW5GSX6</accession>
<comment type="cofactor">
    <cofactor evidence="1">
        <name>Zn(2+)</name>
        <dbReference type="ChEBI" id="CHEBI:29105"/>
    </cofactor>
</comment>
<keyword evidence="7" id="KW-1185">Reference proteome</keyword>
<dbReference type="Pfam" id="PF02633">
    <property type="entry name" value="Creatininase"/>
    <property type="match status" value="1"/>
</dbReference>
<keyword evidence="4" id="KW-0862">Zinc</keyword>
<evidence type="ECO:0000313" key="7">
    <source>
        <dbReference type="Proteomes" id="UP001597419"/>
    </source>
</evidence>
<protein>
    <submittedName>
        <fullName evidence="6">Creatininase family protein</fullName>
    </submittedName>
</protein>
<evidence type="ECO:0000256" key="4">
    <source>
        <dbReference type="ARBA" id="ARBA00022833"/>
    </source>
</evidence>
<dbReference type="RefSeq" id="WP_345386253.1">
    <property type="nucleotide sequence ID" value="NZ_BAABHG010000001.1"/>
</dbReference>
<dbReference type="EMBL" id="JBHUKU010000022">
    <property type="protein sequence ID" value="MFD2463881.1"/>
    <property type="molecule type" value="Genomic_DNA"/>
</dbReference>
<dbReference type="InterPro" id="IPR003785">
    <property type="entry name" value="Creatininase/forma_Hydrolase"/>
</dbReference>
<dbReference type="Gene3D" id="3.40.50.10310">
    <property type="entry name" value="Creatininase"/>
    <property type="match status" value="1"/>
</dbReference>
<keyword evidence="3" id="KW-0378">Hydrolase</keyword>
<dbReference type="PANTHER" id="PTHR35005">
    <property type="entry name" value="3-DEHYDRO-SCYLLO-INOSOSE HYDROLASE"/>
    <property type="match status" value="1"/>
</dbReference>
<name>A0ABW5GSX6_9PSEU</name>
<dbReference type="SUPFAM" id="SSF102215">
    <property type="entry name" value="Creatininase"/>
    <property type="match status" value="1"/>
</dbReference>
<organism evidence="6 7">
    <name type="scientific">Amycolatopsis samaneae</name>
    <dbReference type="NCBI Taxonomy" id="664691"/>
    <lineage>
        <taxon>Bacteria</taxon>
        <taxon>Bacillati</taxon>
        <taxon>Actinomycetota</taxon>
        <taxon>Actinomycetes</taxon>
        <taxon>Pseudonocardiales</taxon>
        <taxon>Pseudonocardiaceae</taxon>
        <taxon>Amycolatopsis</taxon>
    </lineage>
</organism>
<reference evidence="7" key="1">
    <citation type="journal article" date="2019" name="Int. J. Syst. Evol. Microbiol.">
        <title>The Global Catalogue of Microorganisms (GCM) 10K type strain sequencing project: providing services to taxonomists for standard genome sequencing and annotation.</title>
        <authorList>
            <consortium name="The Broad Institute Genomics Platform"/>
            <consortium name="The Broad Institute Genome Sequencing Center for Infectious Disease"/>
            <person name="Wu L."/>
            <person name="Ma J."/>
        </authorList>
    </citation>
    <scope>NUCLEOTIDE SEQUENCE [LARGE SCALE GENOMIC DNA]</scope>
    <source>
        <strain evidence="7">CGMCC 4.7643</strain>
    </source>
</reference>
<gene>
    <name evidence="6" type="ORF">ACFSYJ_35060</name>
</gene>
<evidence type="ECO:0000256" key="5">
    <source>
        <dbReference type="ARBA" id="ARBA00024029"/>
    </source>
</evidence>
<keyword evidence="2" id="KW-0479">Metal-binding</keyword>
<dbReference type="Proteomes" id="UP001597419">
    <property type="component" value="Unassembled WGS sequence"/>
</dbReference>
<dbReference type="PANTHER" id="PTHR35005:SF1">
    <property type="entry name" value="2-AMINO-5-FORMYLAMINO-6-RIBOSYLAMINOPYRIMIDIN-4(3H)-ONE 5'-MONOPHOSPHATE DEFORMYLASE"/>
    <property type="match status" value="1"/>
</dbReference>
<proteinExistence type="inferred from homology"/>